<sequence length="229" mass="25489">LISTLVKEERVKEAARLMEEMLQRGQNPYRSVLSVLLRRLATMGDVEALSALATFLPVELQRQHSVSNLLCNAYVNSGRTGDILAQLEDNMPSWKERFPLGGVLGMLGKCPELEDRVHSLAKKYAAEEQCLVPMNAVWMHKMLGGHFEEADKILKDYPGMQDRLMFLSVLKHSRTADNEALARHLAQTVGQSTGATLNAKALAYGNLVEFLVARGRSEEALQILEKTQA</sequence>
<evidence type="ECO:0000313" key="2">
    <source>
        <dbReference type="EMBL" id="JAR87345.1"/>
    </source>
</evidence>
<proteinExistence type="predicted"/>
<protein>
    <submittedName>
        <fullName evidence="2">Bicoid stability factor</fullName>
    </submittedName>
</protein>
<dbReference type="EMBL" id="GEIB01000590">
    <property type="protein sequence ID" value="JAR87345.1"/>
    <property type="molecule type" value="Transcribed_RNA"/>
</dbReference>
<name>A0A147BAE2_9ACAR</name>
<feature type="non-terminal residue" evidence="2">
    <location>
        <position position="229"/>
    </location>
</feature>
<dbReference type="AlphaFoldDB" id="A0A147BAE2"/>
<dbReference type="PROSITE" id="PS51375">
    <property type="entry name" value="PPR"/>
    <property type="match status" value="1"/>
</dbReference>
<dbReference type="Gene3D" id="1.25.40.10">
    <property type="entry name" value="Tetratricopeptide repeat domain"/>
    <property type="match status" value="1"/>
</dbReference>
<organism evidence="2">
    <name type="scientific">Alectorobius mimon</name>
    <dbReference type="NCBI Taxonomy" id="360319"/>
    <lineage>
        <taxon>Eukaryota</taxon>
        <taxon>Metazoa</taxon>
        <taxon>Ecdysozoa</taxon>
        <taxon>Arthropoda</taxon>
        <taxon>Chelicerata</taxon>
        <taxon>Arachnida</taxon>
        <taxon>Acari</taxon>
        <taxon>Parasitiformes</taxon>
        <taxon>Ixodida</taxon>
        <taxon>Ixodoidea</taxon>
        <taxon>Argasidae</taxon>
        <taxon>Ornithodorinae</taxon>
        <taxon>Alectorobius</taxon>
    </lineage>
</organism>
<accession>A0A147BAE2</accession>
<evidence type="ECO:0000256" key="1">
    <source>
        <dbReference type="PROSITE-ProRule" id="PRU00708"/>
    </source>
</evidence>
<dbReference type="InterPro" id="IPR011990">
    <property type="entry name" value="TPR-like_helical_dom_sf"/>
</dbReference>
<feature type="non-terminal residue" evidence="2">
    <location>
        <position position="1"/>
    </location>
</feature>
<dbReference type="InterPro" id="IPR002885">
    <property type="entry name" value="PPR_rpt"/>
</dbReference>
<feature type="repeat" description="PPR" evidence="1">
    <location>
        <begin position="1"/>
        <end position="28"/>
    </location>
</feature>
<reference evidence="2" key="1">
    <citation type="submission" date="2016-03" db="EMBL/GenBank/DDBJ databases">
        <title>Gut transcriptome analysis on engorged females of Ornithodoros mimon (Acari: Argasidae) and phylogenetic inferences of soft ticks.</title>
        <authorList>
            <person name="Landulfo G.A."/>
            <person name="Giovanni D."/>
            <person name="Carvalho E."/>
            <person name="Junqueira-de-Azevedo I."/>
            <person name="Patane J."/>
            <person name="Mendoca R."/>
            <person name="Barros-Battesti D."/>
        </authorList>
    </citation>
    <scope>NUCLEOTIDE SEQUENCE</scope>
    <source>
        <strain evidence="2">Females</strain>
        <tissue evidence="2">Gut</tissue>
    </source>
</reference>